<dbReference type="AlphaFoldDB" id="A0A414B1V7"/>
<dbReference type="NCBIfam" id="TIGR01509">
    <property type="entry name" value="HAD-SF-IA-v3"/>
    <property type="match status" value="1"/>
</dbReference>
<accession>A0A414B1V7</accession>
<dbReference type="SFLD" id="SFLDS00003">
    <property type="entry name" value="Haloacid_Dehalogenase"/>
    <property type="match status" value="1"/>
</dbReference>
<keyword evidence="2" id="KW-1185">Reference proteome</keyword>
<sequence>MIGYVGEGESMGKAVIFDLDGTLLNTLDDLADSVNHTLNYFKYPERRKEEVRSFIGGGAKALIKKSLPENVTAEKYEEVLSYFQAYYKKNADKKTGLYPGVKKLVNKLSDENYSIGVVSAKGDIVVKELVESFLGDKVKETLGEKEGIKRKPAPDSILIMMNTLKCKPEETIYVGDSEVDVETAANAGIRCASVTWGFRDKEDLEKINPLYIADNVQELYELIKE</sequence>
<dbReference type="SFLD" id="SFLDG01129">
    <property type="entry name" value="C1.5:_HAD__Beta-PGM__Phosphata"/>
    <property type="match status" value="1"/>
</dbReference>
<dbReference type="InterPro" id="IPR023214">
    <property type="entry name" value="HAD_sf"/>
</dbReference>
<dbReference type="GO" id="GO:0008967">
    <property type="term" value="F:phosphoglycolate phosphatase activity"/>
    <property type="evidence" value="ECO:0007669"/>
    <property type="project" value="TreeGrafter"/>
</dbReference>
<dbReference type="InterPro" id="IPR036412">
    <property type="entry name" value="HAD-like_sf"/>
</dbReference>
<dbReference type="PANTHER" id="PTHR43434">
    <property type="entry name" value="PHOSPHOGLYCOLATE PHOSPHATASE"/>
    <property type="match status" value="1"/>
</dbReference>
<dbReference type="NCBIfam" id="TIGR01549">
    <property type="entry name" value="HAD-SF-IA-v1"/>
    <property type="match status" value="1"/>
</dbReference>
<dbReference type="InterPro" id="IPR041492">
    <property type="entry name" value="HAD_2"/>
</dbReference>
<reference evidence="1 2" key="1">
    <citation type="submission" date="2018-08" db="EMBL/GenBank/DDBJ databases">
        <title>A genome reference for cultivated species of the human gut microbiota.</title>
        <authorList>
            <person name="Zou Y."/>
            <person name="Xue W."/>
            <person name="Luo G."/>
        </authorList>
    </citation>
    <scope>NUCLEOTIDE SEQUENCE [LARGE SCALE GENOMIC DNA]</scope>
    <source>
        <strain evidence="1 2">AM34-3LB</strain>
    </source>
</reference>
<dbReference type="GO" id="GO:0005829">
    <property type="term" value="C:cytosol"/>
    <property type="evidence" value="ECO:0007669"/>
    <property type="project" value="TreeGrafter"/>
</dbReference>
<protein>
    <submittedName>
        <fullName evidence="1">HAD family hydrolase</fullName>
    </submittedName>
</protein>
<gene>
    <name evidence="1" type="ORF">DW833_14810</name>
</gene>
<keyword evidence="1" id="KW-0378">Hydrolase</keyword>
<dbReference type="Proteomes" id="UP000284621">
    <property type="component" value="Unassembled WGS sequence"/>
</dbReference>
<dbReference type="Pfam" id="PF13419">
    <property type="entry name" value="HAD_2"/>
    <property type="match status" value="1"/>
</dbReference>
<dbReference type="EMBL" id="QSID01000023">
    <property type="protein sequence ID" value="RHC60160.1"/>
    <property type="molecule type" value="Genomic_DNA"/>
</dbReference>
<dbReference type="InterPro" id="IPR006439">
    <property type="entry name" value="HAD-SF_hydro_IA"/>
</dbReference>
<dbReference type="SUPFAM" id="SSF56784">
    <property type="entry name" value="HAD-like"/>
    <property type="match status" value="1"/>
</dbReference>
<dbReference type="PANTHER" id="PTHR43434:SF1">
    <property type="entry name" value="PHOSPHOGLYCOLATE PHOSPHATASE"/>
    <property type="match status" value="1"/>
</dbReference>
<organism evidence="1 2">
    <name type="scientific">Anaerobutyricum hallii</name>
    <dbReference type="NCBI Taxonomy" id="39488"/>
    <lineage>
        <taxon>Bacteria</taxon>
        <taxon>Bacillati</taxon>
        <taxon>Bacillota</taxon>
        <taxon>Clostridia</taxon>
        <taxon>Lachnospirales</taxon>
        <taxon>Lachnospiraceae</taxon>
        <taxon>Anaerobutyricum</taxon>
    </lineage>
</organism>
<dbReference type="Gene3D" id="3.40.50.1000">
    <property type="entry name" value="HAD superfamily/HAD-like"/>
    <property type="match status" value="1"/>
</dbReference>
<dbReference type="InterPro" id="IPR050155">
    <property type="entry name" value="HAD-like_hydrolase_sf"/>
</dbReference>
<proteinExistence type="predicted"/>
<evidence type="ECO:0000313" key="1">
    <source>
        <dbReference type="EMBL" id="RHC60160.1"/>
    </source>
</evidence>
<comment type="caution">
    <text evidence="1">The sequence shown here is derived from an EMBL/GenBank/DDBJ whole genome shotgun (WGS) entry which is preliminary data.</text>
</comment>
<dbReference type="Gene3D" id="1.10.150.240">
    <property type="entry name" value="Putative phosphatase, domain 2"/>
    <property type="match status" value="1"/>
</dbReference>
<dbReference type="SFLD" id="SFLDG01135">
    <property type="entry name" value="C1.5.6:_HAD__Beta-PGM__Phospha"/>
    <property type="match status" value="1"/>
</dbReference>
<name>A0A414B1V7_9FIRM</name>
<dbReference type="PROSITE" id="PS01228">
    <property type="entry name" value="COF_1"/>
    <property type="match status" value="1"/>
</dbReference>
<evidence type="ECO:0000313" key="2">
    <source>
        <dbReference type="Proteomes" id="UP000284621"/>
    </source>
</evidence>
<dbReference type="InterPro" id="IPR023198">
    <property type="entry name" value="PGP-like_dom2"/>
</dbReference>
<dbReference type="GO" id="GO:0006281">
    <property type="term" value="P:DNA repair"/>
    <property type="evidence" value="ECO:0007669"/>
    <property type="project" value="TreeGrafter"/>
</dbReference>